<protein>
    <submittedName>
        <fullName evidence="2">PHP domain-containing protein</fullName>
    </submittedName>
</protein>
<dbReference type="EMBL" id="QFWQ01000006">
    <property type="protein sequence ID" value="RCS29475.1"/>
    <property type="molecule type" value="Genomic_DNA"/>
</dbReference>
<dbReference type="CDD" id="cd07432">
    <property type="entry name" value="PHP_HisPPase"/>
    <property type="match status" value="1"/>
</dbReference>
<evidence type="ECO:0000313" key="2">
    <source>
        <dbReference type="EMBL" id="RCS29475.1"/>
    </source>
</evidence>
<evidence type="ECO:0000313" key="3">
    <source>
        <dbReference type="Proteomes" id="UP000252387"/>
    </source>
</evidence>
<keyword evidence="3" id="KW-1185">Reference proteome</keyword>
<dbReference type="Gene3D" id="3.20.20.140">
    <property type="entry name" value="Metal-dependent hydrolases"/>
    <property type="match status" value="1"/>
</dbReference>
<name>A0A368KEN4_9GAMM</name>
<dbReference type="NCBIfam" id="NF038032">
    <property type="entry name" value="CehA_McbA_metalo"/>
    <property type="match status" value="1"/>
</dbReference>
<dbReference type="RefSeq" id="WP_114343035.1">
    <property type="nucleotide sequence ID" value="NZ_QFWQ01000006.1"/>
</dbReference>
<keyword evidence="1" id="KW-0732">Signal</keyword>
<reference evidence="2 3" key="1">
    <citation type="submission" date="2018-05" db="EMBL/GenBank/DDBJ databases">
        <title>Draft genome sequence of Rhodanobacter denitrificans Yn1 isolated from gold copper mine.</title>
        <authorList>
            <person name="Yang N."/>
            <person name="Mazhar H.S."/>
            <person name="Rensing C."/>
        </authorList>
    </citation>
    <scope>NUCLEOTIDE SEQUENCE [LARGE SCALE GENOMIC DNA]</scope>
    <source>
        <strain evidence="2 3">Yn1</strain>
    </source>
</reference>
<gene>
    <name evidence="2" type="ORF">DEO45_09865</name>
</gene>
<dbReference type="InterPro" id="IPR016195">
    <property type="entry name" value="Pol/histidinol_Pase-like"/>
</dbReference>
<proteinExistence type="predicted"/>
<accession>A0A368KEN4</accession>
<comment type="caution">
    <text evidence="2">The sequence shown here is derived from an EMBL/GenBank/DDBJ whole genome shotgun (WGS) entry which is preliminary data.</text>
</comment>
<evidence type="ECO:0000256" key="1">
    <source>
        <dbReference type="SAM" id="SignalP"/>
    </source>
</evidence>
<dbReference type="PANTHER" id="PTHR42924">
    <property type="entry name" value="EXONUCLEASE"/>
    <property type="match status" value="1"/>
</dbReference>
<dbReference type="GO" id="GO:0004534">
    <property type="term" value="F:5'-3' RNA exonuclease activity"/>
    <property type="evidence" value="ECO:0007669"/>
    <property type="project" value="TreeGrafter"/>
</dbReference>
<feature type="signal peptide" evidence="1">
    <location>
        <begin position="1"/>
        <end position="30"/>
    </location>
</feature>
<organism evidence="2 3">
    <name type="scientific">Rhodanobacter denitrificans</name>
    <dbReference type="NCBI Taxonomy" id="666685"/>
    <lineage>
        <taxon>Bacteria</taxon>
        <taxon>Pseudomonadati</taxon>
        <taxon>Pseudomonadota</taxon>
        <taxon>Gammaproteobacteria</taxon>
        <taxon>Lysobacterales</taxon>
        <taxon>Rhodanobacteraceae</taxon>
        <taxon>Rhodanobacter</taxon>
    </lineage>
</organism>
<dbReference type="AlphaFoldDB" id="A0A368KEN4"/>
<dbReference type="GO" id="GO:0035312">
    <property type="term" value="F:5'-3' DNA exonuclease activity"/>
    <property type="evidence" value="ECO:0007669"/>
    <property type="project" value="TreeGrafter"/>
</dbReference>
<dbReference type="Proteomes" id="UP000252387">
    <property type="component" value="Unassembled WGS sequence"/>
</dbReference>
<sequence length="513" mass="55478">MSPRLRHRLNHLLAGLLLAGLMLLLGMVQAAPSRTGHEQPDLTLHGELDGADNQTYRTLPFEVPAGTSRITVQFDYSGHDDERTTIDLGLLGPDGFRGWSGGSKHVFTVSATDATPSYLPGAIRPGRWSLLLGIPNIRRNSHSRYTANIWFGRPDDPAWVPAVLNPPLRREARWYRGDLHMHDAHSDASCASQSGQRVPCPLFLTVEAAARQGLDFIAITDHNTVSQANPMRELQPYFDRLLLIPGREITTFSGHANLFGSTAPVDFRVDGRQVKDWNALLRQVAPLQGLLSINHPVRPSGENCMGCGWTATPAVDMTQVQAIEIVNDSDAGTPLSGVPFWERQLAQGHRLTGIGGSDNHDALLSAARPGSSLVGRPATVVHAAELSMPAILAGIRAGHVFVDVEGSRDRLLELDAQSGGQHATMGDALRADAGARVHFEVHAVQVSGKRLAVLLDGKPFAPAVDAAIGGADQRIGFDWTSDGRMHWLRAEIRDDAGKPLLIGNPVYLNPALH</sequence>
<dbReference type="PANTHER" id="PTHR42924:SF3">
    <property type="entry name" value="POLYMERASE_HISTIDINOL PHOSPHATASE N-TERMINAL DOMAIN-CONTAINING PROTEIN"/>
    <property type="match status" value="1"/>
</dbReference>
<dbReference type="SUPFAM" id="SSF89550">
    <property type="entry name" value="PHP domain-like"/>
    <property type="match status" value="1"/>
</dbReference>
<dbReference type="InterPro" id="IPR052018">
    <property type="entry name" value="PHP_domain"/>
</dbReference>
<dbReference type="OrthoDB" id="9804333at2"/>
<feature type="chain" id="PRO_5016984115" evidence="1">
    <location>
        <begin position="31"/>
        <end position="513"/>
    </location>
</feature>